<dbReference type="GO" id="GO:0006811">
    <property type="term" value="P:monoatomic ion transport"/>
    <property type="evidence" value="ECO:0007669"/>
    <property type="project" value="UniProtKB-KW"/>
</dbReference>
<dbReference type="GO" id="GO:0009279">
    <property type="term" value="C:cell outer membrane"/>
    <property type="evidence" value="ECO:0007669"/>
    <property type="project" value="UniProtKB-SubCell"/>
</dbReference>
<evidence type="ECO:0000313" key="20">
    <source>
        <dbReference type="EMBL" id="OOZ40383.1"/>
    </source>
</evidence>
<feature type="domain" description="Soluble ligand binding" evidence="18">
    <location>
        <begin position="607"/>
        <end position="656"/>
    </location>
</feature>
<feature type="domain" description="SLBB" evidence="19">
    <location>
        <begin position="323"/>
        <end position="400"/>
    </location>
</feature>
<keyword evidence="8" id="KW-0625">Polysaccharide transport</keyword>
<feature type="region of interest" description="Disordered" evidence="15">
    <location>
        <begin position="113"/>
        <end position="139"/>
    </location>
</feature>
<feature type="domain" description="Polysaccharide export protein N-terminal" evidence="17">
    <location>
        <begin position="242"/>
        <end position="315"/>
    </location>
</feature>
<feature type="domain" description="Soluble ligand binding" evidence="18">
    <location>
        <begin position="409"/>
        <end position="455"/>
    </location>
</feature>
<evidence type="ECO:0000256" key="8">
    <source>
        <dbReference type="ARBA" id="ARBA00023047"/>
    </source>
</evidence>
<keyword evidence="11" id="KW-0472">Membrane</keyword>
<keyword evidence="13" id="KW-0998">Cell outer membrane</keyword>
<dbReference type="OrthoDB" id="9808948at2"/>
<dbReference type="Proteomes" id="UP000191110">
    <property type="component" value="Unassembled WGS sequence"/>
</dbReference>
<evidence type="ECO:0000256" key="14">
    <source>
        <dbReference type="ARBA" id="ARBA00023288"/>
    </source>
</evidence>
<evidence type="ECO:0000256" key="13">
    <source>
        <dbReference type="ARBA" id="ARBA00023237"/>
    </source>
</evidence>
<evidence type="ECO:0000256" key="16">
    <source>
        <dbReference type="SAM" id="SignalP"/>
    </source>
</evidence>
<dbReference type="InterPro" id="IPR054765">
    <property type="entry name" value="SLBB_dom"/>
</dbReference>
<keyword evidence="5" id="KW-0762">Sugar transport</keyword>
<reference evidence="20 21" key="1">
    <citation type="submission" date="2016-11" db="EMBL/GenBank/DDBJ databases">
        <title>Mixed transmission modes and dynamic genome evolution in an obligate animal-bacterial symbiosis.</title>
        <authorList>
            <person name="Russell S.L."/>
            <person name="Corbett-Detig R.B."/>
            <person name="Cavanaugh C.M."/>
        </authorList>
    </citation>
    <scope>NUCLEOTIDE SEQUENCE [LARGE SCALE GENOMIC DNA]</scope>
    <source>
        <strain evidence="20">Sveles-Q1</strain>
    </source>
</reference>
<proteinExistence type="inferred from homology"/>
<keyword evidence="21" id="KW-1185">Reference proteome</keyword>
<dbReference type="InterPro" id="IPR049712">
    <property type="entry name" value="Poly_export"/>
</dbReference>
<evidence type="ECO:0000256" key="12">
    <source>
        <dbReference type="ARBA" id="ARBA00023139"/>
    </source>
</evidence>
<evidence type="ECO:0000259" key="17">
    <source>
        <dbReference type="Pfam" id="PF02563"/>
    </source>
</evidence>
<dbReference type="Gene3D" id="3.10.560.10">
    <property type="entry name" value="Outer membrane lipoprotein wza domain like"/>
    <property type="match status" value="6"/>
</dbReference>
<dbReference type="Pfam" id="PF02563">
    <property type="entry name" value="Poly_export"/>
    <property type="match status" value="1"/>
</dbReference>
<keyword evidence="12" id="KW-0564">Palmitate</keyword>
<dbReference type="InterPro" id="IPR003715">
    <property type="entry name" value="Poly_export_N"/>
</dbReference>
<feature type="signal peptide" evidence="16">
    <location>
        <begin position="1"/>
        <end position="27"/>
    </location>
</feature>
<dbReference type="GO" id="GO:0015159">
    <property type="term" value="F:polysaccharide transmembrane transporter activity"/>
    <property type="evidence" value="ECO:0007669"/>
    <property type="project" value="InterPro"/>
</dbReference>
<comment type="caution">
    <text evidence="20">The sequence shown here is derived from an EMBL/GenBank/DDBJ whole genome shotgun (WGS) entry which is preliminary data.</text>
</comment>
<evidence type="ECO:0000256" key="2">
    <source>
        <dbReference type="ARBA" id="ARBA00009450"/>
    </source>
</evidence>
<name>A0A1T2L5M7_9GAMM</name>
<protein>
    <recommendedName>
        <fullName evidence="22">Sugar transporter</fullName>
    </recommendedName>
</protein>
<dbReference type="GO" id="GO:0015288">
    <property type="term" value="F:porin activity"/>
    <property type="evidence" value="ECO:0007669"/>
    <property type="project" value="UniProtKB-KW"/>
</dbReference>
<evidence type="ECO:0000256" key="10">
    <source>
        <dbReference type="ARBA" id="ARBA00023114"/>
    </source>
</evidence>
<evidence type="ECO:0000256" key="5">
    <source>
        <dbReference type="ARBA" id="ARBA00022597"/>
    </source>
</evidence>
<evidence type="ECO:0000256" key="1">
    <source>
        <dbReference type="ARBA" id="ARBA00004571"/>
    </source>
</evidence>
<keyword evidence="3" id="KW-0813">Transport</keyword>
<keyword evidence="14" id="KW-0449">Lipoprotein</keyword>
<evidence type="ECO:0000256" key="9">
    <source>
        <dbReference type="ARBA" id="ARBA00023065"/>
    </source>
</evidence>
<gene>
    <name evidence="20" type="ORF">BOW53_07885</name>
</gene>
<dbReference type="Gene3D" id="3.30.1950.10">
    <property type="entry name" value="wza like domain"/>
    <property type="match status" value="1"/>
</dbReference>
<evidence type="ECO:0000256" key="7">
    <source>
        <dbReference type="ARBA" id="ARBA00022729"/>
    </source>
</evidence>
<organism evidence="20 21">
    <name type="scientific">Solemya pervernicosa gill symbiont</name>
    <dbReference type="NCBI Taxonomy" id="642797"/>
    <lineage>
        <taxon>Bacteria</taxon>
        <taxon>Pseudomonadati</taxon>
        <taxon>Pseudomonadota</taxon>
        <taxon>Gammaproteobacteria</taxon>
        <taxon>sulfur-oxidizing symbionts</taxon>
    </lineage>
</organism>
<feature type="chain" id="PRO_5012526820" description="Sugar transporter" evidence="16">
    <location>
        <begin position="28"/>
        <end position="948"/>
    </location>
</feature>
<dbReference type="Pfam" id="PF22461">
    <property type="entry name" value="SLBB_2"/>
    <property type="match status" value="1"/>
</dbReference>
<sequence>MQQRLIKAFSIFLISTGLPFIPASANAAGITTDQLEQLGKMLPNDRKQLLESVGATPSAEKNVPPFPTLVLPEGEYQQVDDLDQEIEERLERGDTVIVTVEEIDDEQLKRYLESQQEDSRDARVPEREAPRYKQQLQEEEQSRLEKIFEKRESKQLPYMGRNLYRVDDQGSIRMPIIGQVGMAGLNESQAAVRLGAEPLLKDYYIKVERLPVEKSGKEALKPYGYDLFEGVPTTFAPATDVPVPHDYVIGPGDVIQLQLFGKENEEYELAVKRNGTVAIPKIGPVSVAGLGFEQLEKKIHRMIKKQFIGVRANVTMGELRSIRIFVLGEVNKPGSYTVSALSTLTNALFFSGGVREIGSLRNIELKRGGKIVSKLDLYDFLMRGDTSGDIRLFQGDVIFVPTVVATASIDGEVRRPAVYELKGQQSLGELVAMAGGLKADADRSAIQLERVGGGGNKSLTDLDMMSEVTASYALQQGDRVTIFPVSKPMEQVVKLSGYAYRTGSYQWREGMRLVDLIPSTDLLRQQADLDYVLIGREEGIDRRLKIISTTLRDALNSPESDANVLLKPQDEIVILSLANDGSRQKMVLPYLERVEQRAWSDQSVSWVEINGAVRGAGRYPFEAGMRVNDAIRAAGKLNEKAYRLSAEITRVIRSDDGINRVVHLTVNLQEALSGVTAKNLELHPFDTIHFREIPEWSRTRMVNVQGEVRFPGEYKIIAGEKLSSLIKRIGGLTESAYPKAVVFLREELREREQQELNRLATQLESDIASSALSDNNARGGNDVEIAKQLAEQLRSTKAVGRLVINVPRLLIDMEEGRASEFDVVLKNGDRIFVPEQMQEVSIMGEVFHPSTLLFRNNKNRDDYIDASGGVTPKADDEHIYIVKADGSVSLGRNSWFEVTSEASIEPGDTIVVPLDVERIRTLTLWVEVSKILAQIGVAAASWHNIGIF</sequence>
<keyword evidence="9" id="KW-0406">Ion transport</keyword>
<evidence type="ECO:0000259" key="19">
    <source>
        <dbReference type="Pfam" id="PF22461"/>
    </source>
</evidence>
<evidence type="ECO:0008006" key="22">
    <source>
        <dbReference type="Google" id="ProtNLM"/>
    </source>
</evidence>
<dbReference type="PANTHER" id="PTHR33619:SF3">
    <property type="entry name" value="POLYSACCHARIDE EXPORT PROTEIN GFCE-RELATED"/>
    <property type="match status" value="1"/>
</dbReference>
<evidence type="ECO:0000256" key="11">
    <source>
        <dbReference type="ARBA" id="ARBA00023136"/>
    </source>
</evidence>
<evidence type="ECO:0000313" key="21">
    <source>
        <dbReference type="Proteomes" id="UP000191110"/>
    </source>
</evidence>
<dbReference type="GO" id="GO:0046930">
    <property type="term" value="C:pore complex"/>
    <property type="evidence" value="ECO:0007669"/>
    <property type="project" value="UniProtKB-KW"/>
</dbReference>
<dbReference type="InterPro" id="IPR019554">
    <property type="entry name" value="Soluble_ligand-bd"/>
</dbReference>
<keyword evidence="7 16" id="KW-0732">Signal</keyword>
<comment type="similarity">
    <text evidence="2">Belongs to the BexD/CtrA/VexA family.</text>
</comment>
<evidence type="ECO:0000256" key="6">
    <source>
        <dbReference type="ARBA" id="ARBA00022692"/>
    </source>
</evidence>
<dbReference type="AlphaFoldDB" id="A0A1T2L5M7"/>
<evidence type="ECO:0000259" key="18">
    <source>
        <dbReference type="Pfam" id="PF10531"/>
    </source>
</evidence>
<evidence type="ECO:0000256" key="4">
    <source>
        <dbReference type="ARBA" id="ARBA00022452"/>
    </source>
</evidence>
<feature type="domain" description="Soluble ligand binding" evidence="18">
    <location>
        <begin position="701"/>
        <end position="745"/>
    </location>
</feature>
<accession>A0A1T2L5M7</accession>
<dbReference type="Pfam" id="PF10531">
    <property type="entry name" value="SLBB"/>
    <property type="match status" value="3"/>
</dbReference>
<feature type="compositionally biased region" description="Basic and acidic residues" evidence="15">
    <location>
        <begin position="113"/>
        <end position="131"/>
    </location>
</feature>
<evidence type="ECO:0000256" key="3">
    <source>
        <dbReference type="ARBA" id="ARBA00022448"/>
    </source>
</evidence>
<keyword evidence="4" id="KW-1134">Transmembrane beta strand</keyword>
<dbReference type="PANTHER" id="PTHR33619">
    <property type="entry name" value="POLYSACCHARIDE EXPORT PROTEIN GFCE-RELATED"/>
    <property type="match status" value="1"/>
</dbReference>
<evidence type="ECO:0000256" key="15">
    <source>
        <dbReference type="SAM" id="MobiDB-lite"/>
    </source>
</evidence>
<dbReference type="EMBL" id="MPRL01000026">
    <property type="protein sequence ID" value="OOZ40383.1"/>
    <property type="molecule type" value="Genomic_DNA"/>
</dbReference>
<keyword evidence="10" id="KW-0626">Porin</keyword>
<keyword evidence="6" id="KW-0812">Transmembrane</keyword>
<comment type="subcellular location">
    <subcellularLocation>
        <location evidence="1">Cell outer membrane</location>
        <topology evidence="1">Multi-pass membrane protein</topology>
    </subcellularLocation>
</comment>